<keyword evidence="1" id="KW-0472">Membrane</keyword>
<sequence>MAGGDIHAAALQGDIAAVRELIDKRDDRMEAGGYTPLGLASAHTLAALYGRPAALGAFFRANGALVETPNALGRTPLHNAVTLRHLITIKYLIGADHPTSRVSNPVWVQSRGWCGPVEALVLLLHGSASRPSLAASNLAGRTPPEEAAAAGASSGVVAAMREASKGEGSGAWLNSQNVDTRLLSFLAGSPLRTPPKQLPDGPWFGQVRPALVVQSLVPYCWGLTLAYSLPAGAALLVGAPPYPTSRVVESEGLLQGCPELRHLLGLSDSSSSPNGGRLDLRAPLGLVLAILFLMATQALLVTPLLLPQRPLLSLASYAAQALLVYNYVHAVSTPPAMLPGAKPDYPTSRVSNPVWALPPNAGFPTDFCERSERRKVARARYSPMCAGMVHVMDHDCVWK</sequence>
<dbReference type="RefSeq" id="XP_005793678.1">
    <property type="nucleotide sequence ID" value="XM_005793621.1"/>
</dbReference>
<dbReference type="Proteomes" id="UP000013827">
    <property type="component" value="Unassembled WGS sequence"/>
</dbReference>
<keyword evidence="1" id="KW-1133">Transmembrane helix</keyword>
<dbReference type="HOGENOM" id="CLU_691572_0_0_1"/>
<proteinExistence type="predicted"/>
<reference evidence="2" key="2">
    <citation type="submission" date="2024-10" db="UniProtKB">
        <authorList>
            <consortium name="EnsemblProtists"/>
        </authorList>
    </citation>
    <scope>IDENTIFICATION</scope>
</reference>
<accession>A0A0D3KZR4</accession>
<dbReference type="Gene3D" id="1.25.40.20">
    <property type="entry name" value="Ankyrin repeat-containing domain"/>
    <property type="match status" value="1"/>
</dbReference>
<evidence type="ECO:0008006" key="4">
    <source>
        <dbReference type="Google" id="ProtNLM"/>
    </source>
</evidence>
<name>A0A0D3KZR4_EMIH1</name>
<dbReference type="PROSITE" id="PS50216">
    <property type="entry name" value="DHHC"/>
    <property type="match status" value="1"/>
</dbReference>
<keyword evidence="3" id="KW-1185">Reference proteome</keyword>
<evidence type="ECO:0000256" key="1">
    <source>
        <dbReference type="SAM" id="Phobius"/>
    </source>
</evidence>
<keyword evidence="1" id="KW-0812">Transmembrane</keyword>
<organism evidence="2 3">
    <name type="scientific">Emiliania huxleyi (strain CCMP1516)</name>
    <dbReference type="NCBI Taxonomy" id="280463"/>
    <lineage>
        <taxon>Eukaryota</taxon>
        <taxon>Haptista</taxon>
        <taxon>Haptophyta</taxon>
        <taxon>Prymnesiophyceae</taxon>
        <taxon>Isochrysidales</taxon>
        <taxon>Noelaerhabdaceae</taxon>
        <taxon>Emiliania</taxon>
    </lineage>
</organism>
<dbReference type="GeneID" id="17286519"/>
<dbReference type="AlphaFoldDB" id="A0A0D3KZR4"/>
<dbReference type="SUPFAM" id="SSF48403">
    <property type="entry name" value="Ankyrin repeat"/>
    <property type="match status" value="1"/>
</dbReference>
<dbReference type="InterPro" id="IPR036770">
    <property type="entry name" value="Ankyrin_rpt-contain_sf"/>
</dbReference>
<reference evidence="3" key="1">
    <citation type="journal article" date="2013" name="Nature">
        <title>Pan genome of the phytoplankton Emiliania underpins its global distribution.</title>
        <authorList>
            <person name="Read B.A."/>
            <person name="Kegel J."/>
            <person name="Klute M.J."/>
            <person name="Kuo A."/>
            <person name="Lefebvre S.C."/>
            <person name="Maumus F."/>
            <person name="Mayer C."/>
            <person name="Miller J."/>
            <person name="Monier A."/>
            <person name="Salamov A."/>
            <person name="Young J."/>
            <person name="Aguilar M."/>
            <person name="Claverie J.M."/>
            <person name="Frickenhaus S."/>
            <person name="Gonzalez K."/>
            <person name="Herman E.K."/>
            <person name="Lin Y.C."/>
            <person name="Napier J."/>
            <person name="Ogata H."/>
            <person name="Sarno A.F."/>
            <person name="Shmutz J."/>
            <person name="Schroeder D."/>
            <person name="de Vargas C."/>
            <person name="Verret F."/>
            <person name="von Dassow P."/>
            <person name="Valentin K."/>
            <person name="Van de Peer Y."/>
            <person name="Wheeler G."/>
            <person name="Dacks J.B."/>
            <person name="Delwiche C.F."/>
            <person name="Dyhrman S.T."/>
            <person name="Glockner G."/>
            <person name="John U."/>
            <person name="Richards T."/>
            <person name="Worden A.Z."/>
            <person name="Zhang X."/>
            <person name="Grigoriev I.V."/>
            <person name="Allen A.E."/>
            <person name="Bidle K."/>
            <person name="Borodovsky M."/>
            <person name="Bowler C."/>
            <person name="Brownlee C."/>
            <person name="Cock J.M."/>
            <person name="Elias M."/>
            <person name="Gladyshev V.N."/>
            <person name="Groth M."/>
            <person name="Guda C."/>
            <person name="Hadaegh A."/>
            <person name="Iglesias-Rodriguez M.D."/>
            <person name="Jenkins J."/>
            <person name="Jones B.M."/>
            <person name="Lawson T."/>
            <person name="Leese F."/>
            <person name="Lindquist E."/>
            <person name="Lobanov A."/>
            <person name="Lomsadze A."/>
            <person name="Malik S.B."/>
            <person name="Marsh M.E."/>
            <person name="Mackinder L."/>
            <person name="Mock T."/>
            <person name="Mueller-Roeber B."/>
            <person name="Pagarete A."/>
            <person name="Parker M."/>
            <person name="Probert I."/>
            <person name="Quesneville H."/>
            <person name="Raines C."/>
            <person name="Rensing S.A."/>
            <person name="Riano-Pachon D.M."/>
            <person name="Richier S."/>
            <person name="Rokitta S."/>
            <person name="Shiraiwa Y."/>
            <person name="Soanes D.M."/>
            <person name="van der Giezen M."/>
            <person name="Wahlund T.M."/>
            <person name="Williams B."/>
            <person name="Wilson W."/>
            <person name="Wolfe G."/>
            <person name="Wurch L.L."/>
        </authorList>
    </citation>
    <scope>NUCLEOTIDE SEQUENCE</scope>
</reference>
<dbReference type="PaxDb" id="2903-EOD41249"/>
<evidence type="ECO:0000313" key="3">
    <source>
        <dbReference type="Proteomes" id="UP000013827"/>
    </source>
</evidence>
<dbReference type="KEGG" id="ehx:EMIHUDRAFT_199513"/>
<dbReference type="InterPro" id="IPR002110">
    <property type="entry name" value="Ankyrin_rpt"/>
</dbReference>
<evidence type="ECO:0000313" key="2">
    <source>
        <dbReference type="EnsemblProtists" id="EOD41249"/>
    </source>
</evidence>
<dbReference type="Pfam" id="PF00023">
    <property type="entry name" value="Ank"/>
    <property type="match status" value="1"/>
</dbReference>
<protein>
    <recommendedName>
        <fullName evidence="4">Palmitoyltransferase</fullName>
    </recommendedName>
</protein>
<feature type="transmembrane region" description="Helical" evidence="1">
    <location>
        <begin position="284"/>
        <end position="305"/>
    </location>
</feature>
<dbReference type="EnsemblProtists" id="EOD41249">
    <property type="protein sequence ID" value="EOD41249"/>
    <property type="gene ID" value="EMIHUDRAFT_199513"/>
</dbReference>